<dbReference type="Proteomes" id="UP001164803">
    <property type="component" value="Chromosome"/>
</dbReference>
<keyword evidence="3" id="KW-1185">Reference proteome</keyword>
<dbReference type="RefSeq" id="WP_268045865.1">
    <property type="nucleotide sequence ID" value="NZ_CP104064.1"/>
</dbReference>
<feature type="transmembrane region" description="Helical" evidence="1">
    <location>
        <begin position="149"/>
        <end position="169"/>
    </location>
</feature>
<keyword evidence="1" id="KW-0472">Membrane</keyword>
<name>A0ABY6Z6Z8_9BACL</name>
<feature type="transmembrane region" description="Helical" evidence="1">
    <location>
        <begin position="116"/>
        <end position="143"/>
    </location>
</feature>
<keyword evidence="1" id="KW-1133">Transmembrane helix</keyword>
<evidence type="ECO:0000256" key="1">
    <source>
        <dbReference type="SAM" id="Phobius"/>
    </source>
</evidence>
<keyword evidence="1" id="KW-0812">Transmembrane</keyword>
<gene>
    <name evidence="2" type="ORF">NZD86_07390</name>
</gene>
<feature type="transmembrane region" description="Helical" evidence="1">
    <location>
        <begin position="74"/>
        <end position="96"/>
    </location>
</feature>
<organism evidence="2 3">
    <name type="scientific">Alicyclobacillus dauci</name>
    <dbReference type="NCBI Taxonomy" id="1475485"/>
    <lineage>
        <taxon>Bacteria</taxon>
        <taxon>Bacillati</taxon>
        <taxon>Bacillota</taxon>
        <taxon>Bacilli</taxon>
        <taxon>Bacillales</taxon>
        <taxon>Alicyclobacillaceae</taxon>
        <taxon>Alicyclobacillus</taxon>
    </lineage>
</organism>
<dbReference type="Pfam" id="PF06695">
    <property type="entry name" value="Sm_multidrug_ex"/>
    <property type="match status" value="1"/>
</dbReference>
<sequence>MRTLQSLAKKFGFPKALAAGAGGALVAFFAAFAVGYAQGKVWATLSLIGTSILLEAQPAAVASVPLGFHPVTGAIISILANLIPIPLLMLTFDELIRRWGWANRRLKKAEKWSHKYGKYGVWILTILCPFLGAYVCITIGYAMRWKPTLVFLSVSLGMAASAFLIAFGGHSVSRIFH</sequence>
<proteinExistence type="predicted"/>
<reference evidence="2" key="1">
    <citation type="submission" date="2022-08" db="EMBL/GenBank/DDBJ databases">
        <title>Alicyclobacillus dauci DSM2870, complete genome.</title>
        <authorList>
            <person name="Wang Q."/>
            <person name="Cai R."/>
            <person name="Wang Z."/>
        </authorList>
    </citation>
    <scope>NUCLEOTIDE SEQUENCE</scope>
    <source>
        <strain evidence="2">DSM 28700</strain>
    </source>
</reference>
<evidence type="ECO:0000313" key="2">
    <source>
        <dbReference type="EMBL" id="WAH38298.1"/>
    </source>
</evidence>
<accession>A0ABY6Z6Z8</accession>
<protein>
    <submittedName>
        <fullName evidence="2">Small multi-drug export protein</fullName>
    </submittedName>
</protein>
<dbReference type="InterPro" id="IPR009577">
    <property type="entry name" value="Sm_multidrug_ex"/>
</dbReference>
<dbReference type="EMBL" id="CP104064">
    <property type="protein sequence ID" value="WAH38298.1"/>
    <property type="molecule type" value="Genomic_DNA"/>
</dbReference>
<evidence type="ECO:0000313" key="3">
    <source>
        <dbReference type="Proteomes" id="UP001164803"/>
    </source>
</evidence>